<evidence type="ECO:0000313" key="3">
    <source>
        <dbReference type="Proteomes" id="UP000006265"/>
    </source>
</evidence>
<protein>
    <submittedName>
        <fullName evidence="2">Uncharacterized protein</fullName>
    </submittedName>
</protein>
<proteinExistence type="predicted"/>
<accession>K5BGC5</accession>
<evidence type="ECO:0000313" key="2">
    <source>
        <dbReference type="EMBL" id="EKF24667.1"/>
    </source>
</evidence>
<evidence type="ECO:0000256" key="1">
    <source>
        <dbReference type="SAM" id="MobiDB-lite"/>
    </source>
</evidence>
<comment type="caution">
    <text evidence="2">The sequence shown here is derived from an EMBL/GenBank/DDBJ whole genome shotgun (WGS) entry which is preliminary data.</text>
</comment>
<organism evidence="2 3">
    <name type="scientific">Mycolicibacterium hassiacum (strain DSM 44199 / CIP 105218 / JCM 12690 / 3849)</name>
    <name type="common">Mycobacterium hassiacum</name>
    <dbReference type="NCBI Taxonomy" id="1122247"/>
    <lineage>
        <taxon>Bacteria</taxon>
        <taxon>Bacillati</taxon>
        <taxon>Actinomycetota</taxon>
        <taxon>Actinomycetes</taxon>
        <taxon>Mycobacteriales</taxon>
        <taxon>Mycobacteriaceae</taxon>
        <taxon>Mycolicibacterium</taxon>
    </lineage>
</organism>
<keyword evidence="3" id="KW-1185">Reference proteome</keyword>
<feature type="region of interest" description="Disordered" evidence="1">
    <location>
        <begin position="1"/>
        <end position="47"/>
    </location>
</feature>
<dbReference type="EMBL" id="AMRA01000034">
    <property type="protein sequence ID" value="EKF24667.1"/>
    <property type="molecule type" value="Genomic_DNA"/>
</dbReference>
<dbReference type="AlphaFoldDB" id="K5BGC5"/>
<dbReference type="PATRIC" id="fig|1122247.3.peg.1250"/>
<reference evidence="2 3" key="1">
    <citation type="journal article" date="2012" name="J. Bacteriol.">
        <title>Genome sequence of Mycobacterium hassiacum DSM 44199, a rare source of heat-stable mycobacterial proteins.</title>
        <authorList>
            <person name="Tiago I."/>
            <person name="Maranha A."/>
            <person name="Mendes V."/>
            <person name="Alarico S."/>
            <person name="Moynihan P.J."/>
            <person name="Clarke A.J."/>
            <person name="Macedo-Ribeiro S."/>
            <person name="Pereira P.J."/>
            <person name="Empadinhas N."/>
        </authorList>
    </citation>
    <scope>NUCLEOTIDE SEQUENCE [LARGE SCALE GENOMIC DNA]</scope>
    <source>
        <strain evidence="3">DSM 44199 / CIP 105218 / JCM 12690 / 3849</strain>
    </source>
</reference>
<sequence length="47" mass="5082">MLCRGLDGRLMNASHGTGWYASRSSPHQRAPRNRHVPVPAGDRSAPG</sequence>
<gene>
    <name evidence="2" type="ORF">C731_1300</name>
</gene>
<dbReference type="Proteomes" id="UP000006265">
    <property type="component" value="Unassembled WGS sequence"/>
</dbReference>
<name>K5BGC5_MYCHD</name>